<evidence type="ECO:0000313" key="2">
    <source>
        <dbReference type="Proteomes" id="UP000559885"/>
    </source>
</evidence>
<dbReference type="Proteomes" id="UP000559885">
    <property type="component" value="Unassembled WGS sequence"/>
</dbReference>
<accession>A0A841ZT48</accession>
<dbReference type="NCBIfam" id="TIGR01637">
    <property type="entry name" value="phage_arpU"/>
    <property type="match status" value="1"/>
</dbReference>
<reference evidence="1 2" key="1">
    <citation type="submission" date="2020-03" db="EMBL/GenBank/DDBJ databases">
        <title>Soil Listeria distribution.</title>
        <authorList>
            <person name="Liao J."/>
            <person name="Wiedmann M."/>
        </authorList>
    </citation>
    <scope>NUCLEOTIDE SEQUENCE [LARGE SCALE GENOMIC DNA]</scope>
    <source>
        <strain evidence="1 2">FSL L7-1507</strain>
    </source>
</reference>
<dbReference type="AlphaFoldDB" id="A0A841ZT48"/>
<evidence type="ECO:0000313" key="1">
    <source>
        <dbReference type="EMBL" id="MBC1522428.1"/>
    </source>
</evidence>
<gene>
    <name evidence="1" type="ORF">HB912_12295</name>
</gene>
<name>A0A841ZT48_9LIST</name>
<comment type="caution">
    <text evidence="1">The sequence shown here is derived from an EMBL/GenBank/DDBJ whole genome shotgun (WGS) entry which is preliminary data.</text>
</comment>
<organism evidence="1 2">
    <name type="scientific">Listeria aquatica</name>
    <dbReference type="NCBI Taxonomy" id="1494960"/>
    <lineage>
        <taxon>Bacteria</taxon>
        <taxon>Bacillati</taxon>
        <taxon>Bacillota</taxon>
        <taxon>Bacilli</taxon>
        <taxon>Bacillales</taxon>
        <taxon>Listeriaceae</taxon>
        <taxon>Listeria</taxon>
    </lineage>
</organism>
<proteinExistence type="predicted"/>
<dbReference type="RefSeq" id="WP_185374978.1">
    <property type="nucleotide sequence ID" value="NZ_JAARRM010000007.1"/>
</dbReference>
<dbReference type="EMBL" id="JAARRM010000007">
    <property type="protein sequence ID" value="MBC1522428.1"/>
    <property type="molecule type" value="Genomic_DNA"/>
</dbReference>
<protein>
    <recommendedName>
        <fullName evidence="3">ArpU family transcriptional regulator</fullName>
    </recommendedName>
</protein>
<evidence type="ECO:0008006" key="3">
    <source>
        <dbReference type="Google" id="ProtNLM"/>
    </source>
</evidence>
<sequence>MGNALFQLPQPNEIDYINTVRAVKQFFEDYKRLRMLAGEPRKLPTLTAMYEITPPSFNNAFHSNVEDVAIHNIDNVQAAQEAVKKYNSIINQLEHIKRKIIIEFFLYGYRDIDIMIDIPYEEAQYKREKKEAVIELATTLQIEILK</sequence>
<dbReference type="InterPro" id="IPR006524">
    <property type="entry name" value="ArpU-like"/>
</dbReference>